<accession>A0ABS8ZA70</accession>
<comment type="caution">
    <text evidence="1">The sequence shown here is derived from an EMBL/GenBank/DDBJ whole genome shotgun (WGS) entry which is preliminary data.</text>
</comment>
<protein>
    <recommendedName>
        <fullName evidence="3">Exo-alpha-sialidase</fullName>
    </recommendedName>
</protein>
<gene>
    <name evidence="1" type="ORF">LWC34_18350</name>
</gene>
<name>A0ABS8ZA70_9PSEU</name>
<dbReference type="RefSeq" id="WP_233726251.1">
    <property type="nucleotide sequence ID" value="NZ_JAJVCN010000001.1"/>
</dbReference>
<reference evidence="1 2" key="1">
    <citation type="submission" date="2021-12" db="EMBL/GenBank/DDBJ databases">
        <title>Genome sequence of Kibdelosporangium philippinense ATCC 49844.</title>
        <authorList>
            <person name="Fedorov E.A."/>
            <person name="Omeragic M."/>
            <person name="Shalygina K.F."/>
            <person name="Maclea K.S."/>
        </authorList>
    </citation>
    <scope>NUCLEOTIDE SEQUENCE [LARGE SCALE GENOMIC DNA]</scope>
    <source>
        <strain evidence="1 2">ATCC 49844</strain>
    </source>
</reference>
<organism evidence="1 2">
    <name type="scientific">Kibdelosporangium philippinense</name>
    <dbReference type="NCBI Taxonomy" id="211113"/>
    <lineage>
        <taxon>Bacteria</taxon>
        <taxon>Bacillati</taxon>
        <taxon>Actinomycetota</taxon>
        <taxon>Actinomycetes</taxon>
        <taxon>Pseudonocardiales</taxon>
        <taxon>Pseudonocardiaceae</taxon>
        <taxon>Kibdelosporangium</taxon>
    </lineage>
</organism>
<evidence type="ECO:0000313" key="2">
    <source>
        <dbReference type="Proteomes" id="UP001521150"/>
    </source>
</evidence>
<sequence length="269" mass="27684">MASTIGTTAHAQPTFTRSAGVAELGQSPKALCLLGSSWVLVDEDGTTYPTTGLEGATVLDVATDARGVLAVGSRPAPPFTEATVWQSADGLTWHETMRLTGTNTEFTGVGFGPGTAMALGSGLTEERAPTRTIAARRTPQGWSEVPVTGLEQTAEHAITTLSGNRSGWIAAAVTQDGTTLYRSPDGSAWSTVDAGQLDDTAVQGILLEDNAIRWVANAIGGSAAITGTVGAGRRPVAVPENAQLVGAARSRRGPLSYWLVDGRPVTAGI</sequence>
<dbReference type="Proteomes" id="UP001521150">
    <property type="component" value="Unassembled WGS sequence"/>
</dbReference>
<evidence type="ECO:0008006" key="3">
    <source>
        <dbReference type="Google" id="ProtNLM"/>
    </source>
</evidence>
<evidence type="ECO:0000313" key="1">
    <source>
        <dbReference type="EMBL" id="MCE7004770.1"/>
    </source>
</evidence>
<dbReference type="EMBL" id="JAJVCN010000001">
    <property type="protein sequence ID" value="MCE7004770.1"/>
    <property type="molecule type" value="Genomic_DNA"/>
</dbReference>
<proteinExistence type="predicted"/>
<keyword evidence="2" id="KW-1185">Reference proteome</keyword>